<evidence type="ECO:0000313" key="3">
    <source>
        <dbReference type="EMBL" id="CAG5101428.1"/>
    </source>
</evidence>
<dbReference type="EMBL" id="OU015570">
    <property type="protein sequence ID" value="CAG5101428.1"/>
    <property type="molecule type" value="Genomic_DNA"/>
</dbReference>
<sequence length="204" mass="22672">MQNGLTALNELKIWENLPPSVLGKCFKCTHELDFAGKPRIHECGSFFCRGCCPEREPCPGCNATFNSTNTKIVNAGHASASEVIIARIRKGVDDLTQVLAIQEKSRAAYHDLVAVTNNRLLEITRQSGVGICGYNFYLQRSLMPTFAIGHSQYGHMIYRTRGLTEPARKISYQDLTGRENEEGNAGNQNRGTDAIEGKMNIYEK</sequence>
<dbReference type="Proteomes" id="UP001158576">
    <property type="component" value="Chromosome YSR"/>
</dbReference>
<reference evidence="3 4" key="1">
    <citation type="submission" date="2021-04" db="EMBL/GenBank/DDBJ databases">
        <authorList>
            <person name="Bliznina A."/>
        </authorList>
    </citation>
    <scope>NUCLEOTIDE SEQUENCE [LARGE SCALE GENOMIC DNA]</scope>
</reference>
<evidence type="ECO:0000256" key="1">
    <source>
        <dbReference type="SAM" id="MobiDB-lite"/>
    </source>
</evidence>
<feature type="region of interest" description="Disordered" evidence="1">
    <location>
        <begin position="175"/>
        <end position="204"/>
    </location>
</feature>
<feature type="compositionally biased region" description="Basic and acidic residues" evidence="1">
    <location>
        <begin position="193"/>
        <end position="204"/>
    </location>
</feature>
<name>A0ABN7SQD9_OIKDI</name>
<gene>
    <name evidence="2" type="ORF">OKIOD_LOCUS8627</name>
    <name evidence="3" type="ORF">OKIOD_LOCUS8637</name>
</gene>
<organism evidence="3 4">
    <name type="scientific">Oikopleura dioica</name>
    <name type="common">Tunicate</name>
    <dbReference type="NCBI Taxonomy" id="34765"/>
    <lineage>
        <taxon>Eukaryota</taxon>
        <taxon>Metazoa</taxon>
        <taxon>Chordata</taxon>
        <taxon>Tunicata</taxon>
        <taxon>Appendicularia</taxon>
        <taxon>Copelata</taxon>
        <taxon>Oikopleuridae</taxon>
        <taxon>Oikopleura</taxon>
    </lineage>
</organism>
<accession>A0ABN7SQD9</accession>
<dbReference type="EMBL" id="OU015570">
    <property type="protein sequence ID" value="CAG5101418.1"/>
    <property type="molecule type" value="Genomic_DNA"/>
</dbReference>
<keyword evidence="4" id="KW-1185">Reference proteome</keyword>
<dbReference type="SUPFAM" id="SSF57850">
    <property type="entry name" value="RING/U-box"/>
    <property type="match status" value="1"/>
</dbReference>
<proteinExistence type="predicted"/>
<protein>
    <submittedName>
        <fullName evidence="2">Oidioi.mRNA.OKI2018_I69.YSR.g17069.t1.cds</fullName>
    </submittedName>
    <submittedName>
        <fullName evidence="3">Oidioi.mRNA.OKI2018_I69.YSR.g17079.t1.cds</fullName>
    </submittedName>
</protein>
<evidence type="ECO:0000313" key="2">
    <source>
        <dbReference type="EMBL" id="CAG5101418.1"/>
    </source>
</evidence>
<evidence type="ECO:0000313" key="4">
    <source>
        <dbReference type="Proteomes" id="UP001158576"/>
    </source>
</evidence>